<proteinExistence type="predicted"/>
<dbReference type="PIRSF" id="PIRSF008159">
    <property type="entry name" value="UCP008159_ABC"/>
    <property type="match status" value="1"/>
</dbReference>
<organism evidence="2 3">
    <name type="scientific">Vibrio aquimaris</name>
    <dbReference type="NCBI Taxonomy" id="2587862"/>
    <lineage>
        <taxon>Bacteria</taxon>
        <taxon>Pseudomonadati</taxon>
        <taxon>Pseudomonadota</taxon>
        <taxon>Gammaproteobacteria</taxon>
        <taxon>Vibrionales</taxon>
        <taxon>Vibrionaceae</taxon>
        <taxon>Vibrio</taxon>
    </lineage>
</organism>
<keyword evidence="1" id="KW-0732">Signal</keyword>
<keyword evidence="2" id="KW-0614">Plasmid</keyword>
<evidence type="ECO:0008006" key="4">
    <source>
        <dbReference type="Google" id="ProtNLM"/>
    </source>
</evidence>
<feature type="chain" id="PRO_5025010971" description="DUF1007 family protein" evidence="1">
    <location>
        <begin position="51"/>
        <end position="242"/>
    </location>
</feature>
<evidence type="ECO:0000313" key="2">
    <source>
        <dbReference type="EMBL" id="QFT28261.1"/>
    </source>
</evidence>
<evidence type="ECO:0000313" key="3">
    <source>
        <dbReference type="Proteomes" id="UP000326936"/>
    </source>
</evidence>
<gene>
    <name evidence="2" type="ORF">FIV01_17865</name>
</gene>
<dbReference type="InterPro" id="IPR010412">
    <property type="entry name" value="DUF1007"/>
</dbReference>
<name>A0A5P9CQN6_9VIBR</name>
<accession>A0A5P9CQN6</accession>
<dbReference type="EMBL" id="CP045351">
    <property type="protein sequence ID" value="QFT28261.1"/>
    <property type="molecule type" value="Genomic_DNA"/>
</dbReference>
<dbReference type="Pfam" id="PF06226">
    <property type="entry name" value="DUF1007"/>
    <property type="match status" value="1"/>
</dbReference>
<reference evidence="2 3" key="1">
    <citation type="submission" date="2019-10" db="EMBL/GenBank/DDBJ databases">
        <title>Complete genome sequence of Vibrio sp. strain THAF100, isolated from non-filtered water from the water column of tank 6 of a marine aquarium containing stony-coral fragments. Water maintained at 26 degree C.</title>
        <authorList>
            <person name="Ruckert C."/>
            <person name="Franco A."/>
            <person name="Kalinowski J."/>
            <person name="Glaeser S."/>
        </authorList>
    </citation>
    <scope>NUCLEOTIDE SEQUENCE [LARGE SCALE GENOMIC DNA]</scope>
    <source>
        <strain evidence="2 3">THAF100</strain>
        <plasmid evidence="3">pthaf100_a</plasmid>
    </source>
</reference>
<dbReference type="InterPro" id="IPR016537">
    <property type="entry name" value="UCP008159_ABC"/>
</dbReference>
<evidence type="ECO:0000256" key="1">
    <source>
        <dbReference type="SAM" id="SignalP"/>
    </source>
</evidence>
<geneLocation type="plasmid" evidence="3">
    <name>pthaf100_a</name>
</geneLocation>
<keyword evidence="3" id="KW-1185">Reference proteome</keyword>
<dbReference type="AlphaFoldDB" id="A0A5P9CQN6"/>
<feature type="signal peptide" evidence="1">
    <location>
        <begin position="1"/>
        <end position="50"/>
    </location>
</feature>
<protein>
    <recommendedName>
        <fullName evidence="4">DUF1007 family protein</fullName>
    </recommendedName>
</protein>
<dbReference type="Proteomes" id="UP000326936">
    <property type="component" value="Plasmid pTHAF100_a"/>
</dbReference>
<dbReference type="KEGG" id="vaq:FIV01_17865"/>
<sequence precursor="true">MYMSFTVRMKKWTKAFRWLSMHTRRRFCRRFMLGSLASLSLLSVSLPLQAHPHSWVNMKTHIEGENGVVSGLKMEWTFDSMTSAYLLDGEDMSPENAQSTLDKLAKTVVKNMLSQHYFTYFYDGEEPIKYHPATDQKFERDKSKLKLSFALPLAKPQPVTRDTLRLLVFDSSYYVDMAWRSKSDVVLSKGLAQQCQFDLVEPHPTSQQMMYAMSLPEDADPDNTLGQLFTQMVKMQCAVVAS</sequence>